<dbReference type="InterPro" id="IPR019826">
    <property type="entry name" value="Carboxylesterase_B_AS"/>
</dbReference>
<evidence type="ECO:0000256" key="3">
    <source>
        <dbReference type="RuleBase" id="RU361235"/>
    </source>
</evidence>
<dbReference type="InterPro" id="IPR029058">
    <property type="entry name" value="AB_hydrolase_fold"/>
</dbReference>
<comment type="caution">
    <text evidence="5">The sequence shown here is derived from an EMBL/GenBank/DDBJ whole genome shotgun (WGS) entry which is preliminary data.</text>
</comment>
<dbReference type="GO" id="GO:0016787">
    <property type="term" value="F:hydrolase activity"/>
    <property type="evidence" value="ECO:0007669"/>
    <property type="project" value="UniProtKB-KW"/>
</dbReference>
<evidence type="ECO:0000313" key="6">
    <source>
        <dbReference type="Proteomes" id="UP000639403"/>
    </source>
</evidence>
<dbReference type="AlphaFoldDB" id="A0A8H7NSH6"/>
<dbReference type="PROSITE" id="PS00122">
    <property type="entry name" value="CARBOXYLESTERASE_B_1"/>
    <property type="match status" value="1"/>
</dbReference>
<sequence length="61" mass="6975">MKWVHEYISDFGGDPSKVIIWGESAGAESIGLHYLINNGTTDLFRGGFMVWFRLQPFKRVV</sequence>
<protein>
    <recommendedName>
        <fullName evidence="3">Carboxylic ester hydrolase</fullName>
        <ecNumber evidence="3">3.1.1.-</ecNumber>
    </recommendedName>
</protein>
<reference evidence="5" key="2">
    <citation type="journal article" name="Front. Microbiol.">
        <title>Degradative Capacity of Two Strains of Rhodonia placenta: From Phenotype to Genotype.</title>
        <authorList>
            <person name="Kolle M."/>
            <person name="Horta M.A.C."/>
            <person name="Nowrousian M."/>
            <person name="Ohm R.A."/>
            <person name="Benz J.P."/>
            <person name="Pilgard A."/>
        </authorList>
    </citation>
    <scope>NUCLEOTIDE SEQUENCE</scope>
    <source>
        <strain evidence="5">FPRL280</strain>
    </source>
</reference>
<reference evidence="5" key="1">
    <citation type="submission" date="2020-11" db="EMBL/GenBank/DDBJ databases">
        <authorList>
            <person name="Koelle M."/>
            <person name="Horta M.A.C."/>
            <person name="Nowrousian M."/>
            <person name="Ohm R.A."/>
            <person name="Benz P."/>
            <person name="Pilgard A."/>
        </authorList>
    </citation>
    <scope>NUCLEOTIDE SEQUENCE</scope>
    <source>
        <strain evidence="5">FPRL280</strain>
    </source>
</reference>
<dbReference type="SUPFAM" id="SSF53474">
    <property type="entry name" value="alpha/beta-Hydrolases"/>
    <property type="match status" value="1"/>
</dbReference>
<keyword evidence="2 3" id="KW-0378">Hydrolase</keyword>
<accession>A0A8H7NSH6</accession>
<name>A0A8H7NSH6_9APHY</name>
<evidence type="ECO:0000256" key="2">
    <source>
        <dbReference type="ARBA" id="ARBA00022801"/>
    </source>
</evidence>
<evidence type="ECO:0000256" key="1">
    <source>
        <dbReference type="ARBA" id="ARBA00005964"/>
    </source>
</evidence>
<dbReference type="Pfam" id="PF00135">
    <property type="entry name" value="COesterase"/>
    <property type="match status" value="1"/>
</dbReference>
<evidence type="ECO:0000313" key="5">
    <source>
        <dbReference type="EMBL" id="KAF9799716.1"/>
    </source>
</evidence>
<evidence type="ECO:0000259" key="4">
    <source>
        <dbReference type="Pfam" id="PF00135"/>
    </source>
</evidence>
<dbReference type="PANTHER" id="PTHR11559">
    <property type="entry name" value="CARBOXYLESTERASE"/>
    <property type="match status" value="1"/>
</dbReference>
<organism evidence="5 6">
    <name type="scientific">Rhodonia placenta</name>
    <dbReference type="NCBI Taxonomy" id="104341"/>
    <lineage>
        <taxon>Eukaryota</taxon>
        <taxon>Fungi</taxon>
        <taxon>Dikarya</taxon>
        <taxon>Basidiomycota</taxon>
        <taxon>Agaricomycotina</taxon>
        <taxon>Agaricomycetes</taxon>
        <taxon>Polyporales</taxon>
        <taxon>Adustoporiaceae</taxon>
        <taxon>Rhodonia</taxon>
    </lineage>
</organism>
<dbReference type="EC" id="3.1.1.-" evidence="3"/>
<gene>
    <name evidence="5" type="ORF">IEO21_10509</name>
</gene>
<comment type="similarity">
    <text evidence="1 3">Belongs to the type-B carboxylesterase/lipase family.</text>
</comment>
<dbReference type="InterPro" id="IPR050309">
    <property type="entry name" value="Type-B_Carboxylest/Lipase"/>
</dbReference>
<dbReference type="Gene3D" id="3.40.50.1820">
    <property type="entry name" value="alpha/beta hydrolase"/>
    <property type="match status" value="1"/>
</dbReference>
<dbReference type="EMBL" id="JADOXO010000865">
    <property type="protein sequence ID" value="KAF9799716.1"/>
    <property type="molecule type" value="Genomic_DNA"/>
</dbReference>
<feature type="domain" description="Carboxylesterase type B" evidence="4">
    <location>
        <begin position="1"/>
        <end position="45"/>
    </location>
</feature>
<proteinExistence type="inferred from homology"/>
<dbReference type="InterPro" id="IPR002018">
    <property type="entry name" value="CarbesteraseB"/>
</dbReference>
<dbReference type="Proteomes" id="UP000639403">
    <property type="component" value="Unassembled WGS sequence"/>
</dbReference>